<reference evidence="2" key="1">
    <citation type="submission" date="2016-11" db="UniProtKB">
        <authorList>
            <consortium name="WormBaseParasite"/>
        </authorList>
    </citation>
    <scope>IDENTIFICATION</scope>
</reference>
<evidence type="ECO:0000313" key="1">
    <source>
        <dbReference type="Proteomes" id="UP000095280"/>
    </source>
</evidence>
<dbReference type="Proteomes" id="UP000095280">
    <property type="component" value="Unplaced"/>
</dbReference>
<proteinExistence type="predicted"/>
<keyword evidence="1" id="KW-1185">Reference proteome</keyword>
<protein>
    <submittedName>
        <fullName evidence="2">Uncharacterized protein</fullName>
    </submittedName>
</protein>
<dbReference type="AlphaFoldDB" id="A0A1I8JPU5"/>
<evidence type="ECO:0000313" key="2">
    <source>
        <dbReference type="WBParaSite" id="snap_masked-unitig_29943-processed-gene-0.0-mRNA-1"/>
    </source>
</evidence>
<organism evidence="1 2">
    <name type="scientific">Macrostomum lignano</name>
    <dbReference type="NCBI Taxonomy" id="282301"/>
    <lineage>
        <taxon>Eukaryota</taxon>
        <taxon>Metazoa</taxon>
        <taxon>Spiralia</taxon>
        <taxon>Lophotrochozoa</taxon>
        <taxon>Platyhelminthes</taxon>
        <taxon>Rhabditophora</taxon>
        <taxon>Macrostomorpha</taxon>
        <taxon>Macrostomida</taxon>
        <taxon>Macrostomidae</taxon>
        <taxon>Macrostomum</taxon>
    </lineage>
</organism>
<accession>A0A1I8JPU5</accession>
<name>A0A1I8JPU5_9PLAT</name>
<sequence length="88" mass="8913">MLQYSKGLGTDCGKPAIVEPNEGVATGGGRLALPDTTAAAGRHLHWSQVQPADSATAEHDFVHATAASGRPLQTGCLDSTGPFAAVTV</sequence>
<dbReference type="WBParaSite" id="snap_masked-unitig_29943-processed-gene-0.0-mRNA-1">
    <property type="protein sequence ID" value="snap_masked-unitig_29943-processed-gene-0.0-mRNA-1"/>
    <property type="gene ID" value="snap_masked-unitig_29943-processed-gene-0.0"/>
</dbReference>